<dbReference type="EMBL" id="RQHW01000028">
    <property type="protein sequence ID" value="TGN19756.1"/>
    <property type="molecule type" value="Genomic_DNA"/>
</dbReference>
<proteinExistence type="predicted"/>
<reference evidence="1" key="1">
    <citation type="journal article" date="2019" name="PLoS Negl. Trop. Dis.">
        <title>Revisiting the worldwide diversity of Leptospira species in the environment.</title>
        <authorList>
            <person name="Vincent A.T."/>
            <person name="Schiettekatte O."/>
            <person name="Bourhy P."/>
            <person name="Veyrier F.J."/>
            <person name="Picardeau M."/>
        </authorList>
    </citation>
    <scope>NUCLEOTIDE SEQUENCE [LARGE SCALE GENOMIC DNA]</scope>
    <source>
        <strain evidence="1">201300427</strain>
    </source>
</reference>
<accession>A0A4V3JY84</accession>
<dbReference type="RefSeq" id="WP_135760072.1">
    <property type="nucleotide sequence ID" value="NZ_RQHW01000028.1"/>
</dbReference>
<dbReference type="AlphaFoldDB" id="A0A4V3JY84"/>
<gene>
    <name evidence="1" type="ORF">EHS15_08260</name>
</gene>
<keyword evidence="2" id="KW-1185">Reference proteome</keyword>
<protein>
    <recommendedName>
        <fullName evidence="3">Right-handed parallel beta-helix repeat-containing protein</fullName>
    </recommendedName>
</protein>
<dbReference type="Proteomes" id="UP000298058">
    <property type="component" value="Unassembled WGS sequence"/>
</dbReference>
<evidence type="ECO:0008006" key="3">
    <source>
        <dbReference type="Google" id="ProtNLM"/>
    </source>
</evidence>
<sequence length="719" mass="76326">MRNLFFPILIYLFVFVVFQCKTPDFENPCDLKSENFLYTMIIKYGIVDSSPHCGLSSFPGVSAAENLYAGRDNWLDYIKNDGTTPLLASNTPCDGSETGGFAACIHAGAMRSVQVKGGFFGASCDDGYTASDNESAFHYNCSEIDGGIRFTSVSLLPGKRLGDLVDGTTNPLQFKPLQISVFKNGKLIGQSDKKIWWKNRILSLPVSGGTIGSPYDLYYVGTNLSGVQAITFNSNQMGIIAVSGTQISYSGTGVFLTLNGNFQYLEGGYASASGTTHLIYIGGNSRFANVRELAVVNNGQLLQVSGSFGLYQNLTLGKSPNNGTGLGISDSSTPIMRANSFHNVVTGGTDGPGIYVYPQTSVSILNHIFSNVTVYAATDETIAVSSPSSGNDNSGHIFREITVANSGSNGGLYFYRNSGASLSNISVLNYVSVNQSADGLTVNSQITGDMGITFQNIAMLRNSNVPINQNNVNALYYTGNLKISSAAGCTIAGGVNPGILNGSCDKAGSSDFNLTTNASYDFSFVGSVSQNDSVNPFDNAGLYSSVVPTNDVQFFALMENRYRTWINSDSLTGFTDLMRGNCGVNCRIFDWSLKATDATLLNTNPCPDPANPLVHKVAGSSATDAGCHSIFLGAKTSAGNVCQVTHLRNAVEIVGDGVGNDNSLCESGEHCIYTPNIASYQGHGKLGKASAVSPNFCKDIGSGNVLANIKLFQYEQNGY</sequence>
<organism evidence="1 2">
    <name type="scientific">Leptospira idonii</name>
    <dbReference type="NCBI Taxonomy" id="1193500"/>
    <lineage>
        <taxon>Bacteria</taxon>
        <taxon>Pseudomonadati</taxon>
        <taxon>Spirochaetota</taxon>
        <taxon>Spirochaetia</taxon>
        <taxon>Leptospirales</taxon>
        <taxon>Leptospiraceae</taxon>
        <taxon>Leptospira</taxon>
    </lineage>
</organism>
<comment type="caution">
    <text evidence="1">The sequence shown here is derived from an EMBL/GenBank/DDBJ whole genome shotgun (WGS) entry which is preliminary data.</text>
</comment>
<evidence type="ECO:0000313" key="2">
    <source>
        <dbReference type="Proteomes" id="UP000298058"/>
    </source>
</evidence>
<name>A0A4V3JY84_9LEPT</name>
<evidence type="ECO:0000313" key="1">
    <source>
        <dbReference type="EMBL" id="TGN19756.1"/>
    </source>
</evidence>
<dbReference type="OrthoDB" id="317780at2"/>